<evidence type="ECO:0000256" key="3">
    <source>
        <dbReference type="PROSITE-ProRule" id="PRU00023"/>
    </source>
</evidence>
<sequence>MDNVFITNQDRNFAPNKNVVNACRQGDVKALEEALKVGGNPNFISPNHQDEGSNVLSLAAKTKSECTKVLLEHGALPSVKMLSNKNTALHEAANVGNDEACALLLEQDLLSKGEINQEETVPIRESKNIYGNTPLFAGCRSGSVQTVKTLLDHNANVNAKNHLGSSVLHLCAFLTKKTETSSKLVANPAEERRSSKLNNVEPHLQIAAMILAYGNFDNIDTVDENGYSPLHIASQRGSKQMCKLLVDWGASITLKTPFDCKGRGNRNSIQTAEHAGMNETAELLKELQSIKEKNPSLVVTKNLAKNLSTGVSNEQGSTQERRLSYTKCKNEQSLDDGKNDQNKTSPEI</sequence>
<name>A0AAD3H6F9_9STRA</name>
<dbReference type="PANTHER" id="PTHR24173">
    <property type="entry name" value="ANKYRIN REPEAT CONTAINING"/>
    <property type="match status" value="1"/>
</dbReference>
<evidence type="ECO:0000313" key="5">
    <source>
        <dbReference type="EMBL" id="GFH51679.1"/>
    </source>
</evidence>
<protein>
    <submittedName>
        <fullName evidence="5">Uncharacterized protein</fullName>
    </submittedName>
</protein>
<comment type="caution">
    <text evidence="5">The sequence shown here is derived from an EMBL/GenBank/DDBJ whole genome shotgun (WGS) entry which is preliminary data.</text>
</comment>
<dbReference type="InterPro" id="IPR036770">
    <property type="entry name" value="Ankyrin_rpt-contain_sf"/>
</dbReference>
<evidence type="ECO:0000256" key="2">
    <source>
        <dbReference type="ARBA" id="ARBA00023043"/>
    </source>
</evidence>
<keyword evidence="1" id="KW-0677">Repeat</keyword>
<dbReference type="PANTHER" id="PTHR24173:SF74">
    <property type="entry name" value="ANKYRIN REPEAT DOMAIN-CONTAINING PROTEIN 16"/>
    <property type="match status" value="1"/>
</dbReference>
<organism evidence="5 6">
    <name type="scientific">Chaetoceros tenuissimus</name>
    <dbReference type="NCBI Taxonomy" id="426638"/>
    <lineage>
        <taxon>Eukaryota</taxon>
        <taxon>Sar</taxon>
        <taxon>Stramenopiles</taxon>
        <taxon>Ochrophyta</taxon>
        <taxon>Bacillariophyta</taxon>
        <taxon>Coscinodiscophyceae</taxon>
        <taxon>Chaetocerotophycidae</taxon>
        <taxon>Chaetocerotales</taxon>
        <taxon>Chaetocerotaceae</taxon>
        <taxon>Chaetoceros</taxon>
    </lineage>
</organism>
<feature type="repeat" description="ANK" evidence="3">
    <location>
        <begin position="130"/>
        <end position="162"/>
    </location>
</feature>
<evidence type="ECO:0000256" key="1">
    <source>
        <dbReference type="ARBA" id="ARBA00022737"/>
    </source>
</evidence>
<proteinExistence type="predicted"/>
<dbReference type="Pfam" id="PF12796">
    <property type="entry name" value="Ank_2"/>
    <property type="match status" value="1"/>
</dbReference>
<dbReference type="AlphaFoldDB" id="A0AAD3H6F9"/>
<feature type="compositionally biased region" description="Basic and acidic residues" evidence="4">
    <location>
        <begin position="319"/>
        <end position="341"/>
    </location>
</feature>
<dbReference type="Pfam" id="PF13637">
    <property type="entry name" value="Ank_4"/>
    <property type="match status" value="1"/>
</dbReference>
<feature type="repeat" description="ANK" evidence="3">
    <location>
        <begin position="225"/>
        <end position="257"/>
    </location>
</feature>
<feature type="region of interest" description="Disordered" evidence="4">
    <location>
        <begin position="309"/>
        <end position="348"/>
    </location>
</feature>
<gene>
    <name evidence="5" type="ORF">CTEN210_08155</name>
</gene>
<keyword evidence="6" id="KW-1185">Reference proteome</keyword>
<dbReference type="SMART" id="SM00248">
    <property type="entry name" value="ANK"/>
    <property type="match status" value="4"/>
</dbReference>
<dbReference type="Proteomes" id="UP001054902">
    <property type="component" value="Unassembled WGS sequence"/>
</dbReference>
<dbReference type="EMBL" id="BLLK01000045">
    <property type="protein sequence ID" value="GFH51679.1"/>
    <property type="molecule type" value="Genomic_DNA"/>
</dbReference>
<dbReference type="InterPro" id="IPR002110">
    <property type="entry name" value="Ankyrin_rpt"/>
</dbReference>
<evidence type="ECO:0000256" key="4">
    <source>
        <dbReference type="SAM" id="MobiDB-lite"/>
    </source>
</evidence>
<dbReference type="PROSITE" id="PS50088">
    <property type="entry name" value="ANK_REPEAT"/>
    <property type="match status" value="2"/>
</dbReference>
<evidence type="ECO:0000313" key="6">
    <source>
        <dbReference type="Proteomes" id="UP001054902"/>
    </source>
</evidence>
<dbReference type="Pfam" id="PF00023">
    <property type="entry name" value="Ank"/>
    <property type="match status" value="1"/>
</dbReference>
<dbReference type="PROSITE" id="PS50297">
    <property type="entry name" value="ANK_REP_REGION"/>
    <property type="match status" value="2"/>
</dbReference>
<accession>A0AAD3H6F9</accession>
<keyword evidence="2 3" id="KW-0040">ANK repeat</keyword>
<feature type="compositionally biased region" description="Polar residues" evidence="4">
    <location>
        <begin position="309"/>
        <end position="318"/>
    </location>
</feature>
<reference evidence="5 6" key="1">
    <citation type="journal article" date="2021" name="Sci. Rep.">
        <title>The genome of the diatom Chaetoceros tenuissimus carries an ancient integrated fragment of an extant virus.</title>
        <authorList>
            <person name="Hongo Y."/>
            <person name="Kimura K."/>
            <person name="Takaki Y."/>
            <person name="Yoshida Y."/>
            <person name="Baba S."/>
            <person name="Kobayashi G."/>
            <person name="Nagasaki K."/>
            <person name="Hano T."/>
            <person name="Tomaru Y."/>
        </authorList>
    </citation>
    <scope>NUCLEOTIDE SEQUENCE [LARGE SCALE GENOMIC DNA]</scope>
    <source>
        <strain evidence="5 6">NIES-3715</strain>
    </source>
</reference>
<dbReference type="SUPFAM" id="SSF48403">
    <property type="entry name" value="Ankyrin repeat"/>
    <property type="match status" value="1"/>
</dbReference>
<dbReference type="Gene3D" id="1.25.40.20">
    <property type="entry name" value="Ankyrin repeat-containing domain"/>
    <property type="match status" value="1"/>
</dbReference>